<accession>A0ABT1YZ72</accession>
<dbReference type="EMBL" id="JANKJG010000003">
    <property type="protein sequence ID" value="MCR8826182.1"/>
    <property type="molecule type" value="Genomic_DNA"/>
</dbReference>
<dbReference type="RefSeq" id="WP_258293860.1">
    <property type="nucleotide sequence ID" value="NZ_JANKJG010000003.1"/>
</dbReference>
<evidence type="ECO:0000313" key="1">
    <source>
        <dbReference type="EMBL" id="MCR8826182.1"/>
    </source>
</evidence>
<sequence length="67" mass="7098">MSQADATTPQMLRCRLNTSQAGENQRSLVVTQGGAGTLRLERSNDTVLLGIQADTKLAGQVTLDKAP</sequence>
<name>A0ABT1YZ72_9RHOB</name>
<evidence type="ECO:0000313" key="2">
    <source>
        <dbReference type="Proteomes" id="UP001165396"/>
    </source>
</evidence>
<comment type="caution">
    <text evidence="1">The sequence shown here is derived from an EMBL/GenBank/DDBJ whole genome shotgun (WGS) entry which is preliminary data.</text>
</comment>
<reference evidence="1" key="1">
    <citation type="submission" date="2022-07" db="EMBL/GenBank/DDBJ databases">
        <title>Pseudosulfitobacter sp. strain AP-MA-4, whole genome sequence.</title>
        <authorList>
            <person name="Jiang Y."/>
        </authorList>
    </citation>
    <scope>NUCLEOTIDE SEQUENCE</scope>
    <source>
        <strain evidence="1">AP-MA-4</strain>
    </source>
</reference>
<dbReference type="Proteomes" id="UP001165396">
    <property type="component" value="Unassembled WGS sequence"/>
</dbReference>
<gene>
    <name evidence="1" type="ORF">NTA49_06490</name>
</gene>
<keyword evidence="2" id="KW-1185">Reference proteome</keyword>
<organism evidence="1 2">
    <name type="scientific">Pseudosulfitobacter koreensis</name>
    <dbReference type="NCBI Taxonomy" id="2968472"/>
    <lineage>
        <taxon>Bacteria</taxon>
        <taxon>Pseudomonadati</taxon>
        <taxon>Pseudomonadota</taxon>
        <taxon>Alphaproteobacteria</taxon>
        <taxon>Rhodobacterales</taxon>
        <taxon>Roseobacteraceae</taxon>
        <taxon>Pseudosulfitobacter</taxon>
    </lineage>
</organism>
<proteinExistence type="predicted"/>
<protein>
    <submittedName>
        <fullName evidence="1">Uncharacterized protein</fullName>
    </submittedName>
</protein>